<evidence type="ECO:0000256" key="1">
    <source>
        <dbReference type="SAM" id="MobiDB-lite"/>
    </source>
</evidence>
<sequence length="218" mass="23513">MSRRKGLEKATAIITPTSPTVPCVRPCRGRKSMAVTATVEVAGKRSTSEHQNRRVFSSCEGSRGTTHPRGHEEPSRKATDSTAGSHGWRGANRPSPSLAALKAVEKNGGITRLAAYLRFEIQRRKSPEKVLSLGGPKFEASILVTNTAGEESRCGRSYARSASACVQKLQQVLRLWEKEVQLDGWLAGFGSTAPAKAEQHGETSSSRPGSNKNWSVDA</sequence>
<evidence type="ECO:0000313" key="3">
    <source>
        <dbReference type="Proteomes" id="UP000077202"/>
    </source>
</evidence>
<dbReference type="AlphaFoldDB" id="A0A176WEM0"/>
<feature type="compositionally biased region" description="Basic and acidic residues" evidence="1">
    <location>
        <begin position="69"/>
        <end position="79"/>
    </location>
</feature>
<gene>
    <name evidence="2" type="ORF">AXG93_3789s1040</name>
</gene>
<name>A0A176WEM0_MARPO</name>
<protein>
    <submittedName>
        <fullName evidence="2">Uncharacterized protein</fullName>
    </submittedName>
</protein>
<feature type="region of interest" description="Disordered" evidence="1">
    <location>
        <begin position="41"/>
        <end position="95"/>
    </location>
</feature>
<organism evidence="2 3">
    <name type="scientific">Marchantia polymorpha subsp. ruderalis</name>
    <dbReference type="NCBI Taxonomy" id="1480154"/>
    <lineage>
        <taxon>Eukaryota</taxon>
        <taxon>Viridiplantae</taxon>
        <taxon>Streptophyta</taxon>
        <taxon>Embryophyta</taxon>
        <taxon>Marchantiophyta</taxon>
        <taxon>Marchantiopsida</taxon>
        <taxon>Marchantiidae</taxon>
        <taxon>Marchantiales</taxon>
        <taxon>Marchantiaceae</taxon>
        <taxon>Marchantia</taxon>
    </lineage>
</organism>
<feature type="compositionally biased region" description="Polar residues" evidence="1">
    <location>
        <begin position="202"/>
        <end position="218"/>
    </location>
</feature>
<feature type="region of interest" description="Disordered" evidence="1">
    <location>
        <begin position="1"/>
        <end position="22"/>
    </location>
</feature>
<feature type="compositionally biased region" description="Basic and acidic residues" evidence="1">
    <location>
        <begin position="42"/>
        <end position="52"/>
    </location>
</feature>
<comment type="caution">
    <text evidence="2">The sequence shown here is derived from an EMBL/GenBank/DDBJ whole genome shotgun (WGS) entry which is preliminary data.</text>
</comment>
<evidence type="ECO:0000313" key="2">
    <source>
        <dbReference type="EMBL" id="OAE31364.1"/>
    </source>
</evidence>
<accession>A0A176WEM0</accession>
<dbReference type="EMBL" id="LVLJ01001111">
    <property type="protein sequence ID" value="OAE31364.1"/>
    <property type="molecule type" value="Genomic_DNA"/>
</dbReference>
<keyword evidence="3" id="KW-1185">Reference proteome</keyword>
<proteinExistence type="predicted"/>
<feature type="region of interest" description="Disordered" evidence="1">
    <location>
        <begin position="193"/>
        <end position="218"/>
    </location>
</feature>
<dbReference type="Proteomes" id="UP000077202">
    <property type="component" value="Unassembled WGS sequence"/>
</dbReference>
<reference evidence="2" key="1">
    <citation type="submission" date="2016-03" db="EMBL/GenBank/DDBJ databases">
        <title>Mechanisms controlling the formation of the plant cell surface in tip-growing cells are functionally conserved among land plants.</title>
        <authorList>
            <person name="Honkanen S."/>
            <person name="Jones V.A."/>
            <person name="Morieri G."/>
            <person name="Champion C."/>
            <person name="Hetherington A.J."/>
            <person name="Kelly S."/>
            <person name="Saint-Marcoux D."/>
            <person name="Proust H."/>
            <person name="Prescott H."/>
            <person name="Dolan L."/>
        </authorList>
    </citation>
    <scope>NUCLEOTIDE SEQUENCE [LARGE SCALE GENOMIC DNA]</scope>
    <source>
        <tissue evidence="2">Whole gametophyte</tissue>
    </source>
</reference>